<dbReference type="InParanoid" id="A0A419PEQ0"/>
<name>A0A419PEQ0_CLOSI</name>
<dbReference type="Proteomes" id="UP000286415">
    <property type="component" value="Unassembled WGS sequence"/>
</dbReference>
<comment type="caution">
    <text evidence="1">The sequence shown here is derived from an EMBL/GenBank/DDBJ whole genome shotgun (WGS) entry which is preliminary data.</text>
</comment>
<evidence type="ECO:0000313" key="1">
    <source>
        <dbReference type="EMBL" id="KAG5448310.1"/>
    </source>
</evidence>
<proteinExistence type="predicted"/>
<organism evidence="1 2">
    <name type="scientific">Clonorchis sinensis</name>
    <name type="common">Chinese liver fluke</name>
    <dbReference type="NCBI Taxonomy" id="79923"/>
    <lineage>
        <taxon>Eukaryota</taxon>
        <taxon>Metazoa</taxon>
        <taxon>Spiralia</taxon>
        <taxon>Lophotrochozoa</taxon>
        <taxon>Platyhelminthes</taxon>
        <taxon>Trematoda</taxon>
        <taxon>Digenea</taxon>
        <taxon>Opisthorchiida</taxon>
        <taxon>Opisthorchiata</taxon>
        <taxon>Opisthorchiidae</taxon>
        <taxon>Clonorchis</taxon>
    </lineage>
</organism>
<reference evidence="1 2" key="1">
    <citation type="journal article" date="2018" name="Biotechnol. Adv.">
        <title>Improved genomic resources and new bioinformatic workflow for the carcinogenic parasite Clonorchis sinensis: Biotechnological implications.</title>
        <authorList>
            <person name="Wang D."/>
            <person name="Korhonen P.K."/>
            <person name="Gasser R.B."/>
            <person name="Young N.D."/>
        </authorList>
    </citation>
    <scope>NUCLEOTIDE SEQUENCE [LARGE SCALE GENOMIC DNA]</scope>
    <source>
        <strain evidence="1">Cs-k2</strain>
    </source>
</reference>
<dbReference type="EMBL" id="NIRI02000042">
    <property type="protein sequence ID" value="KAG5448310.1"/>
    <property type="molecule type" value="Genomic_DNA"/>
</dbReference>
<sequence length="161" mass="17656">MQCENLFPQCKEVAMVTENFVCLGSCISYDGSVRRRWSQNHLAVCAILKEACETKRVSVDNILTCTAYGRATEVDCAGCFRNRITCCTTKYPFSNYFVTNALAPSESSNASGSSIAKQSKTTHIICPQRPCLATIHLLKRKGDQGHPCVIPLDVVKSGVDL</sequence>
<accession>A0A419PEQ0</accession>
<dbReference type="AlphaFoldDB" id="A0A419PEQ0"/>
<keyword evidence="2" id="KW-1185">Reference proteome</keyword>
<protein>
    <submittedName>
        <fullName evidence="1">Uncharacterized protein</fullName>
    </submittedName>
</protein>
<evidence type="ECO:0000313" key="2">
    <source>
        <dbReference type="Proteomes" id="UP000286415"/>
    </source>
</evidence>
<reference evidence="1 2" key="2">
    <citation type="journal article" date="2021" name="Genomics">
        <title>High-quality reference genome for Clonorchis sinensis.</title>
        <authorList>
            <person name="Young N.D."/>
            <person name="Stroehlein A.J."/>
            <person name="Kinkar L."/>
            <person name="Wang T."/>
            <person name="Sohn W.M."/>
            <person name="Chang B.C.H."/>
            <person name="Kaur P."/>
            <person name="Weisz D."/>
            <person name="Dudchenko O."/>
            <person name="Aiden E.L."/>
            <person name="Korhonen P.K."/>
            <person name="Gasser R.B."/>
        </authorList>
    </citation>
    <scope>NUCLEOTIDE SEQUENCE [LARGE SCALE GENOMIC DNA]</scope>
    <source>
        <strain evidence="1">Cs-k2</strain>
    </source>
</reference>
<gene>
    <name evidence="1" type="ORF">CSKR_112964</name>
</gene>